<organism evidence="5 6">
    <name type="scientific">Terracoccus luteus</name>
    <dbReference type="NCBI Taxonomy" id="53356"/>
    <lineage>
        <taxon>Bacteria</taxon>
        <taxon>Bacillati</taxon>
        <taxon>Actinomycetota</taxon>
        <taxon>Actinomycetes</taxon>
        <taxon>Micrococcales</taxon>
        <taxon>Intrasporangiaceae</taxon>
        <taxon>Terracoccus</taxon>
    </lineage>
</organism>
<dbReference type="AlphaFoldDB" id="A0A839PSD9"/>
<sequence length="227" mass="24870">MTSWVQPGGVGGGWQGGAMEFSEVVRRRRMVRRYDPDRPVPDDVVQRLLENAVRAPSAGFSQGWDFVVLREAAERDAFWSATAEEGVAPDAWLTGIRSAPLLVLCLSDKQAYLERYAAADKGWADRDESRWPVPYWDVDTGMAALLMLLTATDEGLGSLFFGVPATRQDAVHEAFAIPADRRVVGVVAVGYALPGPKSPSLRRHRRDAGEVGHWGRFGVPRPGPVEG</sequence>
<evidence type="ECO:0000256" key="3">
    <source>
        <dbReference type="ARBA" id="ARBA00023002"/>
    </source>
</evidence>
<keyword evidence="2" id="KW-0288">FMN</keyword>
<comment type="caution">
    <text evidence="5">The sequence shown here is derived from an EMBL/GenBank/DDBJ whole genome shotgun (WGS) entry which is preliminary data.</text>
</comment>
<protein>
    <submittedName>
        <fullName evidence="5">Nitroreductase</fullName>
    </submittedName>
</protein>
<keyword evidence="3" id="KW-0560">Oxidoreductase</keyword>
<dbReference type="InterPro" id="IPR050627">
    <property type="entry name" value="Nitroreductase/BluB"/>
</dbReference>
<dbReference type="Proteomes" id="UP000590811">
    <property type="component" value="Unassembled WGS sequence"/>
</dbReference>
<reference evidence="5 6" key="1">
    <citation type="submission" date="2020-08" db="EMBL/GenBank/DDBJ databases">
        <title>Genomic Encyclopedia of Type Strains, Phase IV (KMG-V): Genome sequencing to study the core and pangenomes of soil and plant-associated prokaryotes.</title>
        <authorList>
            <person name="Whitman W."/>
        </authorList>
    </citation>
    <scope>NUCLEOTIDE SEQUENCE [LARGE SCALE GENOMIC DNA]</scope>
    <source>
        <strain evidence="5 6">B3ACCR2</strain>
    </source>
</reference>
<feature type="domain" description="Nitroreductase" evidence="4">
    <location>
        <begin position="25"/>
        <end position="191"/>
    </location>
</feature>
<dbReference type="EMBL" id="JACHVT010000001">
    <property type="protein sequence ID" value="MBB2984906.1"/>
    <property type="molecule type" value="Genomic_DNA"/>
</dbReference>
<evidence type="ECO:0000259" key="4">
    <source>
        <dbReference type="Pfam" id="PF00881"/>
    </source>
</evidence>
<evidence type="ECO:0000256" key="1">
    <source>
        <dbReference type="ARBA" id="ARBA00022630"/>
    </source>
</evidence>
<dbReference type="InterPro" id="IPR000415">
    <property type="entry name" value="Nitroreductase-like"/>
</dbReference>
<evidence type="ECO:0000313" key="6">
    <source>
        <dbReference type="Proteomes" id="UP000590811"/>
    </source>
</evidence>
<dbReference type="GO" id="GO:0016491">
    <property type="term" value="F:oxidoreductase activity"/>
    <property type="evidence" value="ECO:0007669"/>
    <property type="project" value="UniProtKB-KW"/>
</dbReference>
<dbReference type="InterPro" id="IPR029479">
    <property type="entry name" value="Nitroreductase"/>
</dbReference>
<dbReference type="PANTHER" id="PTHR23026">
    <property type="entry name" value="NADPH NITROREDUCTASE"/>
    <property type="match status" value="1"/>
</dbReference>
<evidence type="ECO:0000256" key="2">
    <source>
        <dbReference type="ARBA" id="ARBA00022643"/>
    </source>
</evidence>
<gene>
    <name evidence="5" type="ORF">FHW14_000046</name>
</gene>
<dbReference type="SUPFAM" id="SSF55469">
    <property type="entry name" value="FMN-dependent nitroreductase-like"/>
    <property type="match status" value="1"/>
</dbReference>
<dbReference type="Pfam" id="PF00881">
    <property type="entry name" value="Nitroreductase"/>
    <property type="match status" value="1"/>
</dbReference>
<dbReference type="Gene3D" id="3.40.109.10">
    <property type="entry name" value="NADH Oxidase"/>
    <property type="match status" value="1"/>
</dbReference>
<evidence type="ECO:0000313" key="5">
    <source>
        <dbReference type="EMBL" id="MBB2984906.1"/>
    </source>
</evidence>
<proteinExistence type="predicted"/>
<accession>A0A839PSD9</accession>
<dbReference type="CDD" id="cd02062">
    <property type="entry name" value="Nitro_FMN_reductase"/>
    <property type="match status" value="1"/>
</dbReference>
<dbReference type="PANTHER" id="PTHR23026:SF90">
    <property type="entry name" value="IODOTYROSINE DEIODINASE 1"/>
    <property type="match status" value="1"/>
</dbReference>
<keyword evidence="1" id="KW-0285">Flavoprotein</keyword>
<name>A0A839PSD9_9MICO</name>